<dbReference type="EnsemblPlants" id="KEH25564">
    <property type="protein sequence ID" value="KEH25564"/>
    <property type="gene ID" value="MTR_6g027690"/>
</dbReference>
<evidence type="ECO:0000313" key="9">
    <source>
        <dbReference type="EMBL" id="KEH25564.1"/>
    </source>
</evidence>
<dbReference type="AlphaFoldDB" id="A0A072U722"/>
<reference evidence="9 12" key="2">
    <citation type="journal article" date="2014" name="BMC Genomics">
        <title>An improved genome release (version Mt4.0) for the model legume Medicago truncatula.</title>
        <authorList>
            <person name="Tang H."/>
            <person name="Krishnakumar V."/>
            <person name="Bidwell S."/>
            <person name="Rosen B."/>
            <person name="Chan A."/>
            <person name="Zhou S."/>
            <person name="Gentzbittel L."/>
            <person name="Childs K.L."/>
            <person name="Yandell M."/>
            <person name="Gundlach H."/>
            <person name="Mayer K.F."/>
            <person name="Schwartz D.C."/>
            <person name="Town C.D."/>
        </authorList>
    </citation>
    <scope>GENOME REANNOTATION</scope>
    <source>
        <strain evidence="9">A17</strain>
        <strain evidence="11 12">cv. Jemalong A17</strain>
    </source>
</reference>
<evidence type="ECO:0000256" key="7">
    <source>
        <dbReference type="ARBA" id="ARBA00022833"/>
    </source>
</evidence>
<dbReference type="GO" id="GO:0005694">
    <property type="term" value="C:chromosome"/>
    <property type="evidence" value="ECO:0007669"/>
    <property type="project" value="UniProtKB-SubCell"/>
</dbReference>
<dbReference type="Proteomes" id="UP000002051">
    <property type="component" value="Chromosome 6"/>
</dbReference>
<evidence type="ECO:0000256" key="4">
    <source>
        <dbReference type="ARBA" id="ARBA00022679"/>
    </source>
</evidence>
<reference evidence="11" key="3">
    <citation type="submission" date="2015-04" db="UniProtKB">
        <authorList>
            <consortium name="EnsemblPlants"/>
        </authorList>
    </citation>
    <scope>IDENTIFICATION</scope>
    <source>
        <strain evidence="11">cv. Jemalong A17</strain>
    </source>
</reference>
<reference evidence="9 12" key="1">
    <citation type="journal article" date="2011" name="Nature">
        <title>The Medicago genome provides insight into the evolution of rhizobial symbioses.</title>
        <authorList>
            <person name="Young N.D."/>
            <person name="Debelle F."/>
            <person name="Oldroyd G.E."/>
            <person name="Geurts R."/>
            <person name="Cannon S.B."/>
            <person name="Udvardi M.K."/>
            <person name="Benedito V.A."/>
            <person name="Mayer K.F."/>
            <person name="Gouzy J."/>
            <person name="Schoof H."/>
            <person name="Van de Peer Y."/>
            <person name="Proost S."/>
            <person name="Cook D.R."/>
            <person name="Meyers B.C."/>
            <person name="Spannagl M."/>
            <person name="Cheung F."/>
            <person name="De Mita S."/>
            <person name="Krishnakumar V."/>
            <person name="Gundlach H."/>
            <person name="Zhou S."/>
            <person name="Mudge J."/>
            <person name="Bharti A.K."/>
            <person name="Murray J.D."/>
            <person name="Naoumkina M.A."/>
            <person name="Rosen B."/>
            <person name="Silverstein K.A."/>
            <person name="Tang H."/>
            <person name="Rombauts S."/>
            <person name="Zhao P.X."/>
            <person name="Zhou P."/>
            <person name="Barbe V."/>
            <person name="Bardou P."/>
            <person name="Bechner M."/>
            <person name="Bellec A."/>
            <person name="Berger A."/>
            <person name="Berges H."/>
            <person name="Bidwell S."/>
            <person name="Bisseling T."/>
            <person name="Choisne N."/>
            <person name="Couloux A."/>
            <person name="Denny R."/>
            <person name="Deshpande S."/>
            <person name="Dai X."/>
            <person name="Doyle J.J."/>
            <person name="Dudez A.M."/>
            <person name="Farmer A.D."/>
            <person name="Fouteau S."/>
            <person name="Franken C."/>
            <person name="Gibelin C."/>
            <person name="Gish J."/>
            <person name="Goldstein S."/>
            <person name="Gonzalez A.J."/>
            <person name="Green P.J."/>
            <person name="Hallab A."/>
            <person name="Hartog M."/>
            <person name="Hua A."/>
            <person name="Humphray S.J."/>
            <person name="Jeong D.H."/>
            <person name="Jing Y."/>
            <person name="Jocker A."/>
            <person name="Kenton S.M."/>
            <person name="Kim D.J."/>
            <person name="Klee K."/>
            <person name="Lai H."/>
            <person name="Lang C."/>
            <person name="Lin S."/>
            <person name="Macmil S.L."/>
            <person name="Magdelenat G."/>
            <person name="Matthews L."/>
            <person name="McCorrison J."/>
            <person name="Monaghan E.L."/>
            <person name="Mun J.H."/>
            <person name="Najar F.Z."/>
            <person name="Nicholson C."/>
            <person name="Noirot C."/>
            <person name="O'Bleness M."/>
            <person name="Paule C.R."/>
            <person name="Poulain J."/>
            <person name="Prion F."/>
            <person name="Qin B."/>
            <person name="Qu C."/>
            <person name="Retzel E.F."/>
            <person name="Riddle C."/>
            <person name="Sallet E."/>
            <person name="Samain S."/>
            <person name="Samson N."/>
            <person name="Sanders I."/>
            <person name="Saurat O."/>
            <person name="Scarpelli C."/>
            <person name="Schiex T."/>
            <person name="Segurens B."/>
            <person name="Severin A.J."/>
            <person name="Sherrier D.J."/>
            <person name="Shi R."/>
            <person name="Sims S."/>
            <person name="Singer S.R."/>
            <person name="Sinharoy S."/>
            <person name="Sterck L."/>
            <person name="Viollet A."/>
            <person name="Wang B.B."/>
            <person name="Wang K."/>
            <person name="Wang M."/>
            <person name="Wang X."/>
            <person name="Warfsmann J."/>
            <person name="Weissenbach J."/>
            <person name="White D.D."/>
            <person name="White J.D."/>
            <person name="Wiley G.B."/>
            <person name="Wincker P."/>
            <person name="Xing Y."/>
            <person name="Yang L."/>
            <person name="Yao Z."/>
            <person name="Ying F."/>
            <person name="Zhai J."/>
            <person name="Zhou L."/>
            <person name="Zuber A."/>
            <person name="Denarie J."/>
            <person name="Dixon R.A."/>
            <person name="May G.D."/>
            <person name="Schwartz D.C."/>
            <person name="Rogers J."/>
            <person name="Quetier F."/>
            <person name="Town C.D."/>
            <person name="Roe B.A."/>
        </authorList>
    </citation>
    <scope>NUCLEOTIDE SEQUENCE [LARGE SCALE GENOMIC DNA]</scope>
    <source>
        <strain evidence="9">A17</strain>
        <strain evidence="11 12">cv. Jemalong A17</strain>
    </source>
</reference>
<dbReference type="EMBL" id="CM001222">
    <property type="protein sequence ID" value="KEH25564.1"/>
    <property type="molecule type" value="Genomic_DNA"/>
</dbReference>
<dbReference type="InterPro" id="IPR050973">
    <property type="entry name" value="H3K9_Histone-Lys_N-MTase"/>
</dbReference>
<dbReference type="HOGENOM" id="CLU_054290_0_0_1"/>
<dbReference type="GO" id="GO:0046872">
    <property type="term" value="F:metal ion binding"/>
    <property type="evidence" value="ECO:0007669"/>
    <property type="project" value="UniProtKB-KW"/>
</dbReference>
<evidence type="ECO:0000256" key="5">
    <source>
        <dbReference type="ARBA" id="ARBA00022691"/>
    </source>
</evidence>
<accession>A0A072U722</accession>
<evidence type="ECO:0000313" key="13">
    <source>
        <dbReference type="Proteomes" id="UP000265566"/>
    </source>
</evidence>
<dbReference type="EC" id="2.1.1.43" evidence="10"/>
<dbReference type="GO" id="GO:0032259">
    <property type="term" value="P:methylation"/>
    <property type="evidence" value="ECO:0007669"/>
    <property type="project" value="UniProtKB-KW"/>
</dbReference>
<gene>
    <name evidence="11" type="primary">25495831</name>
    <name evidence="9" type="ordered locus">MTR_6g027690</name>
    <name evidence="10" type="ORF">MtrunA17_Chr6g0460921</name>
</gene>
<keyword evidence="12" id="KW-1185">Reference proteome</keyword>
<reference evidence="10" key="5">
    <citation type="journal article" date="2018" name="Nat. Plants">
        <title>Whole-genome landscape of Medicago truncatula symbiotic genes.</title>
        <authorList>
            <person name="Pecrix Y."/>
            <person name="Gamas P."/>
            <person name="Carrere S."/>
        </authorList>
    </citation>
    <scope>NUCLEOTIDE SEQUENCE</scope>
    <source>
        <tissue evidence="10">Leaves</tissue>
    </source>
</reference>
<dbReference type="OrthoDB" id="5792673at2759"/>
<name>A0A072U722_MEDTR</name>
<dbReference type="InterPro" id="IPR001214">
    <property type="entry name" value="SET_dom"/>
</dbReference>
<keyword evidence="6" id="KW-0479">Metal-binding</keyword>
<keyword evidence="3 10" id="KW-0489">Methyltransferase</keyword>
<evidence type="ECO:0000313" key="11">
    <source>
        <dbReference type="EnsemblPlants" id="KEH25564"/>
    </source>
</evidence>
<dbReference type="Gramene" id="rna35079">
    <property type="protein sequence ID" value="RHN50754.1"/>
    <property type="gene ID" value="gene35079"/>
</dbReference>
<dbReference type="SMART" id="SM00317">
    <property type="entry name" value="SET"/>
    <property type="match status" value="1"/>
</dbReference>
<evidence type="ECO:0000256" key="1">
    <source>
        <dbReference type="ARBA" id="ARBA00004286"/>
    </source>
</evidence>
<evidence type="ECO:0000313" key="12">
    <source>
        <dbReference type="Proteomes" id="UP000002051"/>
    </source>
</evidence>
<proteinExistence type="predicted"/>
<comment type="subcellular location">
    <subcellularLocation>
        <location evidence="1">Chromosome</location>
    </subcellularLocation>
</comment>
<reference evidence="13" key="4">
    <citation type="journal article" date="2018" name="Nat. Plants">
        <title>Whole-genome landscape of Medicago truncatula symbiotic genes.</title>
        <authorList>
            <person name="Pecrix Y."/>
            <person name="Staton S.E."/>
            <person name="Sallet E."/>
            <person name="Lelandais-Briere C."/>
            <person name="Moreau S."/>
            <person name="Carrere S."/>
            <person name="Blein T."/>
            <person name="Jardinaud M.F."/>
            <person name="Latrasse D."/>
            <person name="Zouine M."/>
            <person name="Zahm M."/>
            <person name="Kreplak J."/>
            <person name="Mayjonade B."/>
            <person name="Satge C."/>
            <person name="Perez M."/>
            <person name="Cauet S."/>
            <person name="Marande W."/>
            <person name="Chantry-Darmon C."/>
            <person name="Lopez-Roques C."/>
            <person name="Bouchez O."/>
            <person name="Berard A."/>
            <person name="Debelle F."/>
            <person name="Munos S."/>
            <person name="Bendahmane A."/>
            <person name="Berges H."/>
            <person name="Niebel A."/>
            <person name="Buitink J."/>
            <person name="Frugier F."/>
            <person name="Benhamed M."/>
            <person name="Crespi M."/>
            <person name="Gouzy J."/>
            <person name="Gamas P."/>
        </authorList>
    </citation>
    <scope>NUCLEOTIDE SEQUENCE [LARGE SCALE GENOMIC DNA]</scope>
    <source>
        <strain evidence="13">cv. Jemalong A17</strain>
    </source>
</reference>
<dbReference type="PANTHER" id="PTHR46223">
    <property type="entry name" value="HISTONE-LYSINE N-METHYLTRANSFERASE SUV39H"/>
    <property type="match status" value="1"/>
</dbReference>
<dbReference type="EMBL" id="PSQE01000006">
    <property type="protein sequence ID" value="RHN50754.1"/>
    <property type="molecule type" value="Genomic_DNA"/>
</dbReference>
<evidence type="ECO:0000256" key="6">
    <source>
        <dbReference type="ARBA" id="ARBA00022723"/>
    </source>
</evidence>
<dbReference type="SUPFAM" id="SSF82199">
    <property type="entry name" value="SET domain"/>
    <property type="match status" value="1"/>
</dbReference>
<keyword evidence="2" id="KW-0158">Chromosome</keyword>
<keyword evidence="5" id="KW-0949">S-adenosyl-L-methionine</keyword>
<evidence type="ECO:0000256" key="2">
    <source>
        <dbReference type="ARBA" id="ARBA00022454"/>
    </source>
</evidence>
<dbReference type="PANTHER" id="PTHR46223:SF3">
    <property type="entry name" value="HISTONE-LYSINE N-METHYLTRANSFERASE SET-23"/>
    <property type="match status" value="1"/>
</dbReference>
<dbReference type="Pfam" id="PF00856">
    <property type="entry name" value="SET"/>
    <property type="match status" value="1"/>
</dbReference>
<evidence type="ECO:0000313" key="10">
    <source>
        <dbReference type="EMBL" id="RHN50754.1"/>
    </source>
</evidence>
<protein>
    <submittedName>
        <fullName evidence="10">Putative histone-lysine N-methyltransferase chromatin remodeling SET family</fullName>
        <ecNumber evidence="10">2.1.1.43</ecNumber>
    </submittedName>
    <submittedName>
        <fullName evidence="9">SET domain protein</fullName>
    </submittedName>
</protein>
<dbReference type="InterPro" id="IPR046341">
    <property type="entry name" value="SET_dom_sf"/>
</dbReference>
<dbReference type="KEGG" id="mtr:25495831"/>
<dbReference type="Gene3D" id="2.170.270.10">
    <property type="entry name" value="SET domain"/>
    <property type="match status" value="1"/>
</dbReference>
<keyword evidence="7" id="KW-0862">Zinc</keyword>
<dbReference type="GO" id="GO:0008168">
    <property type="term" value="F:methyltransferase activity"/>
    <property type="evidence" value="ECO:0007669"/>
    <property type="project" value="UniProtKB-KW"/>
</dbReference>
<dbReference type="PROSITE" id="PS50280">
    <property type="entry name" value="SET"/>
    <property type="match status" value="1"/>
</dbReference>
<dbReference type="Proteomes" id="UP000265566">
    <property type="component" value="Chromosome 6"/>
</dbReference>
<evidence type="ECO:0000259" key="8">
    <source>
        <dbReference type="PROSITE" id="PS50280"/>
    </source>
</evidence>
<organism evidence="9 12">
    <name type="scientific">Medicago truncatula</name>
    <name type="common">Barrel medic</name>
    <name type="synonym">Medicago tribuloides</name>
    <dbReference type="NCBI Taxonomy" id="3880"/>
    <lineage>
        <taxon>Eukaryota</taxon>
        <taxon>Viridiplantae</taxon>
        <taxon>Streptophyta</taxon>
        <taxon>Embryophyta</taxon>
        <taxon>Tracheophyta</taxon>
        <taxon>Spermatophyta</taxon>
        <taxon>Magnoliopsida</taxon>
        <taxon>eudicotyledons</taxon>
        <taxon>Gunneridae</taxon>
        <taxon>Pentapetalae</taxon>
        <taxon>rosids</taxon>
        <taxon>fabids</taxon>
        <taxon>Fabales</taxon>
        <taxon>Fabaceae</taxon>
        <taxon>Papilionoideae</taxon>
        <taxon>50 kb inversion clade</taxon>
        <taxon>NPAAA clade</taxon>
        <taxon>Hologalegina</taxon>
        <taxon>IRL clade</taxon>
        <taxon>Trifolieae</taxon>
        <taxon>Medicago</taxon>
    </lineage>
</organism>
<evidence type="ECO:0000256" key="3">
    <source>
        <dbReference type="ARBA" id="ARBA00022603"/>
    </source>
</evidence>
<sequence>MKIPRKSSSSNGDSNSSSSSFLVQHATLILPYLTHTQLANISLTCKSLYKLTQIITLRRISDASRTFENYPIPFFNTNNNNNPPYSYFLYTPSLILSHNTPNYQPWGAGEGAFVISDDGSVRFGVGCDFEGVCENGSVSFGVGCNFQGVCDDGSVGDGGGSSVISPIPPRTIHDVGLVRFGVGCENGKVESGGMSSVISPVPLRTVDDDESVSFGVGCECEGICDDECMCFSDDGVDGIGRECGLDCLCGMECGNRVSQNGVNVRVKIVWCGGGKGWGLFANQVVRKEEFLFQYAGELLTTTEAQRRQQHYDELASRGRFSSALLVVREHLPSGKACLRLNIDATRIGNVARFVNHSCDGGNLSTKLVRSTGALFPRLCFFASKDIQKDEELAFSYGEIRKRSNGRLCHCNSPSCLGTLPSEDT</sequence>
<feature type="domain" description="SET" evidence="8">
    <location>
        <begin position="264"/>
        <end position="397"/>
    </location>
</feature>
<keyword evidence="4 10" id="KW-0808">Transferase</keyword>
<dbReference type="STRING" id="3880.A0A072U722"/>